<evidence type="ECO:0000256" key="6">
    <source>
        <dbReference type="ARBA" id="ARBA00022989"/>
    </source>
</evidence>
<dbReference type="Pfam" id="PF00892">
    <property type="entry name" value="EamA"/>
    <property type="match status" value="1"/>
</dbReference>
<dbReference type="NCBIfam" id="TIGR00688">
    <property type="entry name" value="rarD"/>
    <property type="match status" value="1"/>
</dbReference>
<evidence type="ECO:0000256" key="1">
    <source>
        <dbReference type="ARBA" id="ARBA00004651"/>
    </source>
</evidence>
<evidence type="ECO:0000256" key="7">
    <source>
        <dbReference type="ARBA" id="ARBA00023136"/>
    </source>
</evidence>
<protein>
    <submittedName>
        <fullName evidence="10">EamA family transporter RarD</fullName>
    </submittedName>
</protein>
<reference evidence="10 11" key="1">
    <citation type="submission" date="2024-05" db="EMBL/GenBank/DDBJ databases">
        <authorList>
            <person name="Liu Q."/>
            <person name="Xin Y.-H."/>
        </authorList>
    </citation>
    <scope>NUCLEOTIDE SEQUENCE [LARGE SCALE GENOMIC DNA]</scope>
    <source>
        <strain evidence="10 11">CGMCC 1.10181</strain>
    </source>
</reference>
<feature type="transmembrane region" description="Helical" evidence="8">
    <location>
        <begin position="180"/>
        <end position="200"/>
    </location>
</feature>
<dbReference type="PANTHER" id="PTHR22911">
    <property type="entry name" value="ACYL-MALONYL CONDENSING ENZYME-RELATED"/>
    <property type="match status" value="1"/>
</dbReference>
<keyword evidence="11" id="KW-1185">Reference proteome</keyword>
<accession>A0ABU9Y016</accession>
<keyword evidence="7 8" id="KW-0472">Membrane</keyword>
<keyword evidence="4" id="KW-1003">Cell membrane</keyword>
<dbReference type="EMBL" id="JBDIME010000003">
    <property type="protein sequence ID" value="MEN2789150.1"/>
    <property type="molecule type" value="Genomic_DNA"/>
</dbReference>
<dbReference type="InterPro" id="IPR000620">
    <property type="entry name" value="EamA_dom"/>
</dbReference>
<comment type="caution">
    <text evidence="10">The sequence shown here is derived from an EMBL/GenBank/DDBJ whole genome shotgun (WGS) entry which is preliminary data.</text>
</comment>
<evidence type="ECO:0000256" key="2">
    <source>
        <dbReference type="ARBA" id="ARBA00007362"/>
    </source>
</evidence>
<evidence type="ECO:0000256" key="8">
    <source>
        <dbReference type="SAM" id="Phobius"/>
    </source>
</evidence>
<dbReference type="InterPro" id="IPR037185">
    <property type="entry name" value="EmrE-like"/>
</dbReference>
<name>A0ABU9Y016_9SPHN</name>
<feature type="domain" description="EamA" evidence="9">
    <location>
        <begin position="11"/>
        <end position="144"/>
    </location>
</feature>
<evidence type="ECO:0000256" key="3">
    <source>
        <dbReference type="ARBA" id="ARBA00022448"/>
    </source>
</evidence>
<feature type="transmembrane region" description="Helical" evidence="8">
    <location>
        <begin position="105"/>
        <end position="122"/>
    </location>
</feature>
<keyword evidence="3" id="KW-0813">Transport</keyword>
<comment type="subcellular location">
    <subcellularLocation>
        <location evidence="1">Cell membrane</location>
        <topology evidence="1">Multi-pass membrane protein</topology>
    </subcellularLocation>
</comment>
<feature type="transmembrane region" description="Helical" evidence="8">
    <location>
        <begin position="12"/>
        <end position="29"/>
    </location>
</feature>
<evidence type="ECO:0000313" key="10">
    <source>
        <dbReference type="EMBL" id="MEN2789150.1"/>
    </source>
</evidence>
<feature type="transmembrane region" description="Helical" evidence="8">
    <location>
        <begin position="74"/>
        <end position="93"/>
    </location>
</feature>
<organism evidence="10 11">
    <name type="scientific">Sphingomonas oligophenolica</name>
    <dbReference type="NCBI Taxonomy" id="301154"/>
    <lineage>
        <taxon>Bacteria</taxon>
        <taxon>Pseudomonadati</taxon>
        <taxon>Pseudomonadota</taxon>
        <taxon>Alphaproteobacteria</taxon>
        <taxon>Sphingomonadales</taxon>
        <taxon>Sphingomonadaceae</taxon>
        <taxon>Sphingomonas</taxon>
    </lineage>
</organism>
<evidence type="ECO:0000256" key="4">
    <source>
        <dbReference type="ARBA" id="ARBA00022475"/>
    </source>
</evidence>
<feature type="transmembrane region" description="Helical" evidence="8">
    <location>
        <begin position="212"/>
        <end position="232"/>
    </location>
</feature>
<feature type="transmembrane region" description="Helical" evidence="8">
    <location>
        <begin position="268"/>
        <end position="285"/>
    </location>
</feature>
<dbReference type="SUPFAM" id="SSF103481">
    <property type="entry name" value="Multidrug resistance efflux transporter EmrE"/>
    <property type="match status" value="2"/>
</dbReference>
<evidence type="ECO:0000259" key="9">
    <source>
        <dbReference type="Pfam" id="PF00892"/>
    </source>
</evidence>
<gene>
    <name evidence="10" type="primary">rarD</name>
    <name evidence="10" type="ORF">ABC974_05895</name>
</gene>
<dbReference type="RefSeq" id="WP_343891804.1">
    <property type="nucleotide sequence ID" value="NZ_BAAAEH010000047.1"/>
</dbReference>
<feature type="transmembrane region" description="Helical" evidence="8">
    <location>
        <begin position="41"/>
        <end position="62"/>
    </location>
</feature>
<comment type="similarity">
    <text evidence="2">Belongs to the EamA transporter family.</text>
</comment>
<proteinExistence type="inferred from homology"/>
<dbReference type="PANTHER" id="PTHR22911:SF137">
    <property type="entry name" value="SOLUTE CARRIER FAMILY 35 MEMBER G2-RELATED"/>
    <property type="match status" value="1"/>
</dbReference>
<dbReference type="InterPro" id="IPR004626">
    <property type="entry name" value="RarD"/>
</dbReference>
<sequence length="302" mass="31581">MTRSQSATNGGILLGIGAYVFWGLLPLYLKLLKSVPAAQVLAHRILWSLLLLAVIVVLMQRVGAIRAAARGRTVLLLTASAFLIAVNWLAYIWAVQNGHVLEASLGYFINPLINVALGVAVLGEKVRRVQWSAVALAALGVAIMAASGGGAIWISLVLALSFGTYGLLRKIAAIDALGGLFVETLLLAPFAAGALILASAQGDAAFGHDRGLDTLLVLAGAVTAIPLLMFAAAARRMPYATLGLLQYIAPTLQFAEAVLLFSEPLHPADMVAFSLIWIGLVIYAADGLRAARAVAVRPAVTA</sequence>
<dbReference type="Proteomes" id="UP001419910">
    <property type="component" value="Unassembled WGS sequence"/>
</dbReference>
<evidence type="ECO:0000256" key="5">
    <source>
        <dbReference type="ARBA" id="ARBA00022692"/>
    </source>
</evidence>
<keyword evidence="6 8" id="KW-1133">Transmembrane helix</keyword>
<evidence type="ECO:0000313" key="11">
    <source>
        <dbReference type="Proteomes" id="UP001419910"/>
    </source>
</evidence>
<feature type="transmembrane region" description="Helical" evidence="8">
    <location>
        <begin position="129"/>
        <end position="146"/>
    </location>
</feature>
<keyword evidence="5 8" id="KW-0812">Transmembrane</keyword>